<sequence length="73" mass="7810">MNTGVGKANEHAHGHAIRQCELHGRVEGPVHTMTNTRGKKTSVPASKKRKGASSSSGPTTKIRHPFLQFPPGN</sequence>
<evidence type="ECO:0000313" key="2">
    <source>
        <dbReference type="EMBL" id="PPR98845.1"/>
    </source>
</evidence>
<gene>
    <name evidence="2" type="ORF">GOBAR_AA21825</name>
</gene>
<dbReference type="AlphaFoldDB" id="A0A2P5X672"/>
<reference evidence="2 3" key="1">
    <citation type="submission" date="2015-01" db="EMBL/GenBank/DDBJ databases">
        <title>Genome of allotetraploid Gossypium barbadense reveals genomic plasticity and fiber elongation in cotton evolution.</title>
        <authorList>
            <person name="Chen X."/>
            <person name="Liu X."/>
            <person name="Zhao B."/>
            <person name="Zheng H."/>
            <person name="Hu Y."/>
            <person name="Lu G."/>
            <person name="Yang C."/>
            <person name="Chen J."/>
            <person name="Shan C."/>
            <person name="Zhang L."/>
            <person name="Zhou Y."/>
            <person name="Wang L."/>
            <person name="Guo W."/>
            <person name="Bai Y."/>
            <person name="Ruan J."/>
            <person name="Shangguan X."/>
            <person name="Mao Y."/>
            <person name="Jiang J."/>
            <person name="Zhu Y."/>
            <person name="Lei J."/>
            <person name="Kang H."/>
            <person name="Chen S."/>
            <person name="He X."/>
            <person name="Wang R."/>
            <person name="Wang Y."/>
            <person name="Chen J."/>
            <person name="Wang L."/>
            <person name="Yu S."/>
            <person name="Wang B."/>
            <person name="Wei J."/>
            <person name="Song S."/>
            <person name="Lu X."/>
            <person name="Gao Z."/>
            <person name="Gu W."/>
            <person name="Deng X."/>
            <person name="Ma D."/>
            <person name="Wang S."/>
            <person name="Liang W."/>
            <person name="Fang L."/>
            <person name="Cai C."/>
            <person name="Zhu X."/>
            <person name="Zhou B."/>
            <person name="Zhang Y."/>
            <person name="Chen Z."/>
            <person name="Xu S."/>
            <person name="Zhu R."/>
            <person name="Wang S."/>
            <person name="Zhang T."/>
            <person name="Zhao G."/>
        </authorList>
    </citation>
    <scope>NUCLEOTIDE SEQUENCE [LARGE SCALE GENOMIC DNA]</scope>
    <source>
        <strain evidence="3">cv. Xinhai21</strain>
        <tissue evidence="2">Leaf</tissue>
    </source>
</reference>
<dbReference type="Proteomes" id="UP000239757">
    <property type="component" value="Unassembled WGS sequence"/>
</dbReference>
<feature type="compositionally biased region" description="Basic and acidic residues" evidence="1">
    <location>
        <begin position="8"/>
        <end position="28"/>
    </location>
</feature>
<evidence type="ECO:0000313" key="3">
    <source>
        <dbReference type="Proteomes" id="UP000239757"/>
    </source>
</evidence>
<dbReference type="EMBL" id="KZ665584">
    <property type="protein sequence ID" value="PPR98845.1"/>
    <property type="molecule type" value="Genomic_DNA"/>
</dbReference>
<name>A0A2P5X672_GOSBA</name>
<feature type="region of interest" description="Disordered" evidence="1">
    <location>
        <begin position="1"/>
        <end position="73"/>
    </location>
</feature>
<evidence type="ECO:0000256" key="1">
    <source>
        <dbReference type="SAM" id="MobiDB-lite"/>
    </source>
</evidence>
<protein>
    <submittedName>
        <fullName evidence="2">Uncharacterized protein</fullName>
    </submittedName>
</protein>
<accession>A0A2P5X672</accession>
<proteinExistence type="predicted"/>
<organism evidence="2 3">
    <name type="scientific">Gossypium barbadense</name>
    <name type="common">Sea Island cotton</name>
    <name type="synonym">Hibiscus barbadensis</name>
    <dbReference type="NCBI Taxonomy" id="3634"/>
    <lineage>
        <taxon>Eukaryota</taxon>
        <taxon>Viridiplantae</taxon>
        <taxon>Streptophyta</taxon>
        <taxon>Embryophyta</taxon>
        <taxon>Tracheophyta</taxon>
        <taxon>Spermatophyta</taxon>
        <taxon>Magnoliopsida</taxon>
        <taxon>eudicotyledons</taxon>
        <taxon>Gunneridae</taxon>
        <taxon>Pentapetalae</taxon>
        <taxon>rosids</taxon>
        <taxon>malvids</taxon>
        <taxon>Malvales</taxon>
        <taxon>Malvaceae</taxon>
        <taxon>Malvoideae</taxon>
        <taxon>Gossypium</taxon>
    </lineage>
</organism>